<sequence length="51" mass="5379">MATVIISIIVFGGIAFAAYQTYRTRKSGGCSGCSGSCGCCSPEEEQAHHHR</sequence>
<dbReference type="RefSeq" id="WP_326840270.1">
    <property type="nucleotide sequence ID" value="NZ_JBKWRC010000002.1"/>
</dbReference>
<dbReference type="Pfam" id="PF12669">
    <property type="entry name" value="FeoB_associated"/>
    <property type="match status" value="1"/>
</dbReference>
<proteinExistence type="predicted"/>
<dbReference type="EMBL" id="SVNY01000003">
    <property type="protein sequence ID" value="MBE6833249.1"/>
    <property type="molecule type" value="Genomic_DNA"/>
</dbReference>
<reference evidence="1" key="1">
    <citation type="submission" date="2019-04" db="EMBL/GenBank/DDBJ databases">
        <title>Evolution of Biomass-Degrading Anaerobic Consortia Revealed by Metagenomics.</title>
        <authorList>
            <person name="Peng X."/>
        </authorList>
    </citation>
    <scope>NUCLEOTIDE SEQUENCE</scope>
    <source>
        <strain evidence="1">SIG551</strain>
    </source>
</reference>
<accession>A0A928Q2F0</accession>
<dbReference type="Proteomes" id="UP000754750">
    <property type="component" value="Unassembled WGS sequence"/>
</dbReference>
<comment type="caution">
    <text evidence="1">The sequence shown here is derived from an EMBL/GenBank/DDBJ whole genome shotgun (WGS) entry which is preliminary data.</text>
</comment>
<name>A0A928Q2F0_9FIRM</name>
<protein>
    <submittedName>
        <fullName evidence="1">FeoB-associated Cys-rich membrane protein</fullName>
    </submittedName>
</protein>
<evidence type="ECO:0000313" key="2">
    <source>
        <dbReference type="Proteomes" id="UP000754750"/>
    </source>
</evidence>
<evidence type="ECO:0000313" key="1">
    <source>
        <dbReference type="EMBL" id="MBE6833249.1"/>
    </source>
</evidence>
<dbReference type="AlphaFoldDB" id="A0A928Q2F0"/>
<gene>
    <name evidence="1" type="ORF">E7512_06650</name>
</gene>
<organism evidence="1 2">
    <name type="scientific">Faecalispora sporosphaeroides</name>
    <dbReference type="NCBI Taxonomy" id="1549"/>
    <lineage>
        <taxon>Bacteria</taxon>
        <taxon>Bacillati</taxon>
        <taxon>Bacillota</taxon>
        <taxon>Clostridia</taxon>
        <taxon>Eubacteriales</taxon>
        <taxon>Oscillospiraceae</taxon>
        <taxon>Faecalispora</taxon>
    </lineage>
</organism>